<dbReference type="Pfam" id="PF07853">
    <property type="entry name" value="DUF1648"/>
    <property type="match status" value="1"/>
</dbReference>
<keyword evidence="4" id="KW-1185">Reference proteome</keyword>
<name>A0A7K0CK28_9ACTN</name>
<evidence type="ECO:0000313" key="3">
    <source>
        <dbReference type="EMBL" id="MQY13850.1"/>
    </source>
</evidence>
<evidence type="ECO:0000256" key="1">
    <source>
        <dbReference type="SAM" id="Phobius"/>
    </source>
</evidence>
<accession>A0A7K0CK28</accession>
<feature type="transmembrane region" description="Helical" evidence="1">
    <location>
        <begin position="175"/>
        <end position="194"/>
    </location>
</feature>
<feature type="transmembrane region" description="Helical" evidence="1">
    <location>
        <begin position="119"/>
        <end position="139"/>
    </location>
</feature>
<feature type="transmembrane region" description="Helical" evidence="1">
    <location>
        <begin position="85"/>
        <end position="107"/>
    </location>
</feature>
<keyword evidence="1" id="KW-0472">Membrane</keyword>
<dbReference type="InterPro" id="IPR012867">
    <property type="entry name" value="DUF1648"/>
</dbReference>
<feature type="transmembrane region" description="Helical" evidence="1">
    <location>
        <begin position="200"/>
        <end position="219"/>
    </location>
</feature>
<feature type="transmembrane region" description="Helical" evidence="1">
    <location>
        <begin position="55"/>
        <end position="76"/>
    </location>
</feature>
<evidence type="ECO:0000313" key="4">
    <source>
        <dbReference type="Proteomes" id="UP000466345"/>
    </source>
</evidence>
<gene>
    <name evidence="3" type="ORF">SRB5_40060</name>
</gene>
<feature type="domain" description="DUF1648" evidence="2">
    <location>
        <begin position="21"/>
        <end position="62"/>
    </location>
</feature>
<reference evidence="3 4" key="1">
    <citation type="submission" date="2019-10" db="EMBL/GenBank/DDBJ databases">
        <title>Streptomyces smaragdinus sp. nov. and Streptomyces fabii sp. nov., isolated from the gut of fungus growing-termite Macrotermes natalensis.</title>
        <authorList>
            <person name="Schwitalla J."/>
            <person name="Benndorf R."/>
            <person name="Martin K."/>
            <person name="De Beer W."/>
            <person name="Kaster A.-K."/>
            <person name="Vollmers J."/>
            <person name="Poulsen M."/>
            <person name="Beemelmanns C."/>
        </authorList>
    </citation>
    <scope>NUCLEOTIDE SEQUENCE [LARGE SCALE GENOMIC DNA]</scope>
    <source>
        <strain evidence="3 4">RB5</strain>
    </source>
</reference>
<proteinExistence type="predicted"/>
<dbReference type="AlphaFoldDB" id="A0A7K0CK28"/>
<keyword evidence="1" id="KW-0812">Transmembrane</keyword>
<evidence type="ECO:0000259" key="2">
    <source>
        <dbReference type="Pfam" id="PF07853"/>
    </source>
</evidence>
<comment type="caution">
    <text evidence="3">The sequence shown here is derived from an EMBL/GenBank/DDBJ whole genome shotgun (WGS) entry which is preliminary data.</text>
</comment>
<dbReference type="Proteomes" id="UP000466345">
    <property type="component" value="Unassembled WGS sequence"/>
</dbReference>
<organism evidence="3 4">
    <name type="scientific">Streptomyces smaragdinus</name>
    <dbReference type="NCBI Taxonomy" id="2585196"/>
    <lineage>
        <taxon>Bacteria</taxon>
        <taxon>Bacillati</taxon>
        <taxon>Actinomycetota</taxon>
        <taxon>Actinomycetes</taxon>
        <taxon>Kitasatosporales</taxon>
        <taxon>Streptomycetaceae</taxon>
        <taxon>Streptomyces</taxon>
    </lineage>
</organism>
<sequence>MTTTRRCTLTAIPFAAATTAYVATFLTYQDRLPTRIATHFTGTGTPDSFTNRTTALWIGTALLLGLGLLLTTLALIAKDGPGARLIAAAGAGTAVAAGYPLVLTVVVNADVRDPAAVHLPLWHVAVLLLAGAATGALAWRLTDSGPRPEPAQHVSALQLADGEVASWSRTMVSRALLIPTALVTLGGLFTVFIGPWQAGVVLLVVGLLCAPLAALRVTVDRRGLTVASTVLPRPRLAVPLGGIVGADSVRVDAMGDFGGWGYRILPNRRGIMLRSGEALAVRTTGGREYVVTVDDSTTGAALLNGLVDRQASGRE</sequence>
<dbReference type="EMBL" id="WEGJ01000016">
    <property type="protein sequence ID" value="MQY13850.1"/>
    <property type="molecule type" value="Genomic_DNA"/>
</dbReference>
<keyword evidence="1" id="KW-1133">Transmembrane helix</keyword>
<protein>
    <recommendedName>
        <fullName evidence="2">DUF1648 domain-containing protein</fullName>
    </recommendedName>
</protein>
<dbReference type="RefSeq" id="WP_194292971.1">
    <property type="nucleotide sequence ID" value="NZ_WEGJ01000016.1"/>
</dbReference>